<protein>
    <recommendedName>
        <fullName evidence="4">DUF5301 domain-containing protein</fullName>
    </recommendedName>
</protein>
<reference evidence="2 3" key="1">
    <citation type="submission" date="2016-11" db="EMBL/GenBank/DDBJ databases">
        <title>Paenibacillus species isolates.</title>
        <authorList>
            <person name="Beno S.M."/>
        </authorList>
    </citation>
    <scope>NUCLEOTIDE SEQUENCE [LARGE SCALE GENOMIC DNA]</scope>
    <source>
        <strain evidence="2 3">FSL F4-0100</strain>
    </source>
</reference>
<dbReference type="EMBL" id="MRTF01000005">
    <property type="protein sequence ID" value="OME91943.1"/>
    <property type="molecule type" value="Genomic_DNA"/>
</dbReference>
<dbReference type="STRING" id="1401.BK123_14955"/>
<keyword evidence="1" id="KW-0472">Membrane</keyword>
<evidence type="ECO:0000256" key="1">
    <source>
        <dbReference type="SAM" id="Phobius"/>
    </source>
</evidence>
<name>A0A1R1B073_PAELA</name>
<proteinExistence type="predicted"/>
<comment type="caution">
    <text evidence="2">The sequence shown here is derived from an EMBL/GenBank/DDBJ whole genome shotgun (WGS) entry which is preliminary data.</text>
</comment>
<evidence type="ECO:0000313" key="3">
    <source>
        <dbReference type="Proteomes" id="UP000187074"/>
    </source>
</evidence>
<dbReference type="AlphaFoldDB" id="A0A1R1B073"/>
<gene>
    <name evidence="2" type="ORF">BK123_14955</name>
</gene>
<accession>A0A1R1B073</accession>
<dbReference type="RefSeq" id="WP_076323207.1">
    <property type="nucleotide sequence ID" value="NZ_MRTF01000005.1"/>
</dbReference>
<keyword evidence="1" id="KW-0812">Transmembrane</keyword>
<organism evidence="2 3">
    <name type="scientific">Paenibacillus lautus</name>
    <name type="common">Bacillus lautus</name>
    <dbReference type="NCBI Taxonomy" id="1401"/>
    <lineage>
        <taxon>Bacteria</taxon>
        <taxon>Bacillati</taxon>
        <taxon>Bacillota</taxon>
        <taxon>Bacilli</taxon>
        <taxon>Bacillales</taxon>
        <taxon>Paenibacillaceae</taxon>
        <taxon>Paenibacillus</taxon>
    </lineage>
</organism>
<sequence length="151" mass="17830">MSDRSWRVFFVVVALIVLTGVVYSLIQSSTSFKELMSDQVYDTEKISYIRIEKMGRPYDDENSVEITDPATIDRIINGFSNAKLWRTENYARGMMYSIWVNVEYTPFSIYYTEPDIIRINPNRGGHKKYSWNYRITNGYDKSIIEDLFKEE</sequence>
<feature type="transmembrane region" description="Helical" evidence="1">
    <location>
        <begin position="6"/>
        <end position="26"/>
    </location>
</feature>
<dbReference type="Proteomes" id="UP000187074">
    <property type="component" value="Unassembled WGS sequence"/>
</dbReference>
<keyword evidence="1" id="KW-1133">Transmembrane helix</keyword>
<dbReference type="OrthoDB" id="2628012at2"/>
<evidence type="ECO:0008006" key="4">
    <source>
        <dbReference type="Google" id="ProtNLM"/>
    </source>
</evidence>
<evidence type="ECO:0000313" key="2">
    <source>
        <dbReference type="EMBL" id="OME91943.1"/>
    </source>
</evidence>